<dbReference type="EMBL" id="CM007906">
    <property type="protein sequence ID" value="OTF85167.1"/>
    <property type="molecule type" value="Genomic_DNA"/>
</dbReference>
<accession>A0A251RLQ2</accession>
<keyword evidence="2" id="KW-1185">Reference proteome</keyword>
<organism evidence="1 2">
    <name type="scientific">Helianthus annuus</name>
    <name type="common">Common sunflower</name>
    <dbReference type="NCBI Taxonomy" id="4232"/>
    <lineage>
        <taxon>Eukaryota</taxon>
        <taxon>Viridiplantae</taxon>
        <taxon>Streptophyta</taxon>
        <taxon>Embryophyta</taxon>
        <taxon>Tracheophyta</taxon>
        <taxon>Spermatophyta</taxon>
        <taxon>Magnoliopsida</taxon>
        <taxon>eudicotyledons</taxon>
        <taxon>Gunneridae</taxon>
        <taxon>Pentapetalae</taxon>
        <taxon>asterids</taxon>
        <taxon>campanulids</taxon>
        <taxon>Asterales</taxon>
        <taxon>Asteraceae</taxon>
        <taxon>Asteroideae</taxon>
        <taxon>Heliantheae alliance</taxon>
        <taxon>Heliantheae</taxon>
        <taxon>Helianthus</taxon>
    </lineage>
</organism>
<dbReference type="AlphaFoldDB" id="A0A251RLQ2"/>
<sequence>MRFQWFFSIGNWNQRQHPEGQRLHEFEKQASSSPSCYHGFFVSPVIGYPIYVWENQNHCSIPSTIHNPHRYILPHVAVNLFSCLHILLSPILSRGHLPPAPDRHITYDLPSNVSIRVCSPNFLYSYNCDFFNFFNLFVLCLYSTRII</sequence>
<reference evidence="2" key="1">
    <citation type="journal article" date="2017" name="Nature">
        <title>The sunflower genome provides insights into oil metabolism, flowering and Asterid evolution.</title>
        <authorList>
            <person name="Badouin H."/>
            <person name="Gouzy J."/>
            <person name="Grassa C.J."/>
            <person name="Murat F."/>
            <person name="Staton S.E."/>
            <person name="Cottret L."/>
            <person name="Lelandais-Briere C."/>
            <person name="Owens G.L."/>
            <person name="Carrere S."/>
            <person name="Mayjonade B."/>
            <person name="Legrand L."/>
            <person name="Gill N."/>
            <person name="Kane N.C."/>
            <person name="Bowers J.E."/>
            <person name="Hubner S."/>
            <person name="Bellec A."/>
            <person name="Berard A."/>
            <person name="Berges H."/>
            <person name="Blanchet N."/>
            <person name="Boniface M.C."/>
            <person name="Brunel D."/>
            <person name="Catrice O."/>
            <person name="Chaidir N."/>
            <person name="Claudel C."/>
            <person name="Donnadieu C."/>
            <person name="Faraut T."/>
            <person name="Fievet G."/>
            <person name="Helmstetter N."/>
            <person name="King M."/>
            <person name="Knapp S.J."/>
            <person name="Lai Z."/>
            <person name="Le Paslier M.C."/>
            <person name="Lippi Y."/>
            <person name="Lorenzon L."/>
            <person name="Mandel J.R."/>
            <person name="Marage G."/>
            <person name="Marchand G."/>
            <person name="Marquand E."/>
            <person name="Bret-Mestries E."/>
            <person name="Morien E."/>
            <person name="Nambeesan S."/>
            <person name="Nguyen T."/>
            <person name="Pegot-Espagnet P."/>
            <person name="Pouilly N."/>
            <person name="Raftis F."/>
            <person name="Sallet E."/>
            <person name="Schiex T."/>
            <person name="Thomas J."/>
            <person name="Vandecasteele C."/>
            <person name="Vares D."/>
            <person name="Vear F."/>
            <person name="Vautrin S."/>
            <person name="Crespi M."/>
            <person name="Mangin B."/>
            <person name="Burke J.M."/>
            <person name="Salse J."/>
            <person name="Munos S."/>
            <person name="Vincourt P."/>
            <person name="Rieseberg L.H."/>
            <person name="Langlade N.B."/>
        </authorList>
    </citation>
    <scope>NUCLEOTIDE SEQUENCE [LARGE SCALE GENOMIC DNA]</scope>
    <source>
        <strain evidence="2">cv. SF193</strain>
    </source>
</reference>
<evidence type="ECO:0000313" key="1">
    <source>
        <dbReference type="EMBL" id="OTF85167.1"/>
    </source>
</evidence>
<evidence type="ECO:0000313" key="2">
    <source>
        <dbReference type="Proteomes" id="UP000215914"/>
    </source>
</evidence>
<proteinExistence type="predicted"/>
<gene>
    <name evidence="1" type="ORF">HannXRQ_Chr17g0537051</name>
</gene>
<name>A0A251RLQ2_HELAN</name>
<protein>
    <submittedName>
        <fullName evidence="1">Uncharacterized protein</fullName>
    </submittedName>
</protein>
<dbReference type="Proteomes" id="UP000215914">
    <property type="component" value="Chromosome 17"/>
</dbReference>
<dbReference type="InParanoid" id="A0A251RLQ2"/>